<keyword evidence="7" id="KW-1185">Reference proteome</keyword>
<sequence>MPGVDDWTITQLRTVDRIFDITVENKITGATRLQPGRYKDIAECGAGETILTDSPRCEIGDRLTYYCVPVPGENDWVKQIYQEMNPCIAEPGSSYSTSRNKRCVDEDADHGASENTHNGHTTEGMDRTEEGEAAGRNGDRGCSSGATGVPGATLDLNFPITGMKGTPCLVKLYDNQNFSLNDIIEVVGILSVDPSLAARSGDHSEGESLMNTAAMEVEEEAAHCPPPSLVPRLHVITAHKLSHTNPLLPCELDSSDDVLALTGSMRETRESLRQVLQEALLGDELAAELLICHLVSSVFRRQDVHVLGKFSLNLKGINRSLQEQQYTTQLYKLISSLVTQSHILPMTLSNMNTINFIPKKDYKANRLVSGLLQLNQHTHLVVDETALTAGKLETKGVENLTAMCNVIRGQTIDYDFDDIGVRLEPKHSDVSAAFSRVEAMLTPDLLQRIRSYLTAARLMDYTLLEDMQKMVQEDFVDTRKNDDTISAYDLHSLLVLARLLAVSCGQNTLTPEVWKSAIILRNERKSCPPP</sequence>
<evidence type="ECO:0000256" key="2">
    <source>
        <dbReference type="ARBA" id="ARBA00007925"/>
    </source>
</evidence>
<feature type="region of interest" description="Disordered" evidence="5">
    <location>
        <begin position="91"/>
        <end position="146"/>
    </location>
</feature>
<organism evidence="6 7">
    <name type="scientific">Homarus americanus</name>
    <name type="common">American lobster</name>
    <dbReference type="NCBI Taxonomy" id="6706"/>
    <lineage>
        <taxon>Eukaryota</taxon>
        <taxon>Metazoa</taxon>
        <taxon>Ecdysozoa</taxon>
        <taxon>Arthropoda</taxon>
        <taxon>Crustacea</taxon>
        <taxon>Multicrustacea</taxon>
        <taxon>Malacostraca</taxon>
        <taxon>Eumalacostraca</taxon>
        <taxon>Eucarida</taxon>
        <taxon>Decapoda</taxon>
        <taxon>Pleocyemata</taxon>
        <taxon>Astacidea</taxon>
        <taxon>Nephropoidea</taxon>
        <taxon>Nephropidae</taxon>
        <taxon>Homarus</taxon>
    </lineage>
</organism>
<dbReference type="GO" id="GO:0006261">
    <property type="term" value="P:DNA-templated DNA replication"/>
    <property type="evidence" value="ECO:0007669"/>
    <property type="project" value="TreeGrafter"/>
</dbReference>
<protein>
    <recommendedName>
        <fullName evidence="3">Mini-chromosome maintenance complex-binding protein</fullName>
    </recommendedName>
</protein>
<dbReference type="GO" id="GO:0003682">
    <property type="term" value="F:chromatin binding"/>
    <property type="evidence" value="ECO:0007669"/>
    <property type="project" value="TreeGrafter"/>
</dbReference>
<reference evidence="6" key="1">
    <citation type="journal article" date="2021" name="Sci. Adv.">
        <title>The American lobster genome reveals insights on longevity, neural, and immune adaptations.</title>
        <authorList>
            <person name="Polinski J.M."/>
            <person name="Zimin A.V."/>
            <person name="Clark K.F."/>
            <person name="Kohn A.B."/>
            <person name="Sadowski N."/>
            <person name="Timp W."/>
            <person name="Ptitsyn A."/>
            <person name="Khanna P."/>
            <person name="Romanova D.Y."/>
            <person name="Williams P."/>
            <person name="Greenwood S.J."/>
            <person name="Moroz L.L."/>
            <person name="Walt D.R."/>
            <person name="Bodnar A.G."/>
        </authorList>
    </citation>
    <scope>NUCLEOTIDE SEQUENCE</scope>
    <source>
        <strain evidence="6">GMGI-L3</strain>
    </source>
</reference>
<gene>
    <name evidence="6" type="primary">MCMBP-L</name>
    <name evidence="6" type="ORF">Hamer_G018999</name>
</gene>
<evidence type="ECO:0000256" key="1">
    <source>
        <dbReference type="ARBA" id="ARBA00004123"/>
    </source>
</evidence>
<dbReference type="Proteomes" id="UP000747542">
    <property type="component" value="Unassembled WGS sequence"/>
</dbReference>
<evidence type="ECO:0000256" key="3">
    <source>
        <dbReference type="ARBA" id="ARBA00015405"/>
    </source>
</evidence>
<dbReference type="Pfam" id="PF09739">
    <property type="entry name" value="MCM_bind"/>
    <property type="match status" value="2"/>
</dbReference>
<name>A0A8J5K5W1_HOMAM</name>
<evidence type="ECO:0000313" key="6">
    <source>
        <dbReference type="EMBL" id="KAG7170505.1"/>
    </source>
</evidence>
<dbReference type="EMBL" id="JAHLQT010014098">
    <property type="protein sequence ID" value="KAG7170505.1"/>
    <property type="molecule type" value="Genomic_DNA"/>
</dbReference>
<dbReference type="GO" id="GO:0005634">
    <property type="term" value="C:nucleus"/>
    <property type="evidence" value="ECO:0007669"/>
    <property type="project" value="UniProtKB-SubCell"/>
</dbReference>
<evidence type="ECO:0000256" key="5">
    <source>
        <dbReference type="SAM" id="MobiDB-lite"/>
    </source>
</evidence>
<keyword evidence="4" id="KW-0539">Nucleus</keyword>
<comment type="caution">
    <text evidence="6">The sequence shown here is derived from an EMBL/GenBank/DDBJ whole genome shotgun (WGS) entry which is preliminary data.</text>
</comment>
<comment type="subcellular location">
    <subcellularLocation>
        <location evidence="1">Nucleus</location>
    </subcellularLocation>
</comment>
<dbReference type="PANTHER" id="PTHR13489:SF0">
    <property type="entry name" value="MINI-CHROMOSOME MAINTENANCE COMPLEX-BINDING PROTEIN"/>
    <property type="match status" value="1"/>
</dbReference>
<evidence type="ECO:0000313" key="7">
    <source>
        <dbReference type="Proteomes" id="UP000747542"/>
    </source>
</evidence>
<proteinExistence type="inferred from homology"/>
<accession>A0A8J5K5W1</accession>
<comment type="similarity">
    <text evidence="2">Belongs to the MCMBP family.</text>
</comment>
<dbReference type="InterPro" id="IPR019140">
    <property type="entry name" value="MCM_complex-bd"/>
</dbReference>
<feature type="compositionally biased region" description="Basic and acidic residues" evidence="5">
    <location>
        <begin position="102"/>
        <end position="112"/>
    </location>
</feature>
<evidence type="ECO:0000256" key="4">
    <source>
        <dbReference type="ARBA" id="ARBA00023242"/>
    </source>
</evidence>
<dbReference type="AlphaFoldDB" id="A0A8J5K5W1"/>
<dbReference type="PANTHER" id="PTHR13489">
    <property type="entry name" value="MINI-CHROMOSOME MAINTENANCE COMPLEX-BINDING PROTEIN"/>
    <property type="match status" value="1"/>
</dbReference>